<protein>
    <recommendedName>
        <fullName evidence="4">MARVEL domain-containing protein</fullName>
    </recommendedName>
</protein>
<feature type="transmembrane region" description="Helical" evidence="1">
    <location>
        <begin position="101"/>
        <end position="122"/>
    </location>
</feature>
<dbReference type="EMBL" id="NBIV01000018">
    <property type="protein sequence ID" value="PXF47884.1"/>
    <property type="molecule type" value="Genomic_DNA"/>
</dbReference>
<organism evidence="2 3">
    <name type="scientific">Gracilariopsis chorda</name>
    <dbReference type="NCBI Taxonomy" id="448386"/>
    <lineage>
        <taxon>Eukaryota</taxon>
        <taxon>Rhodophyta</taxon>
        <taxon>Florideophyceae</taxon>
        <taxon>Rhodymeniophycidae</taxon>
        <taxon>Gracilariales</taxon>
        <taxon>Gracilariaceae</taxon>
        <taxon>Gracilariopsis</taxon>
    </lineage>
</organism>
<comment type="caution">
    <text evidence="2">The sequence shown here is derived from an EMBL/GenBank/DDBJ whole genome shotgun (WGS) entry which is preliminary data.</text>
</comment>
<dbReference type="Proteomes" id="UP000247409">
    <property type="component" value="Unassembled WGS sequence"/>
</dbReference>
<keyword evidence="3" id="KW-1185">Reference proteome</keyword>
<evidence type="ECO:0000313" key="2">
    <source>
        <dbReference type="EMBL" id="PXF47884.1"/>
    </source>
</evidence>
<keyword evidence="1" id="KW-1133">Transmembrane helix</keyword>
<evidence type="ECO:0000313" key="3">
    <source>
        <dbReference type="Proteomes" id="UP000247409"/>
    </source>
</evidence>
<gene>
    <name evidence="2" type="ORF">BWQ96_02270</name>
</gene>
<evidence type="ECO:0000256" key="1">
    <source>
        <dbReference type="SAM" id="Phobius"/>
    </source>
</evidence>
<name>A0A2V3J0F6_9FLOR</name>
<keyword evidence="1" id="KW-0812">Transmembrane</keyword>
<evidence type="ECO:0008006" key="4">
    <source>
        <dbReference type="Google" id="ProtNLM"/>
    </source>
</evidence>
<accession>A0A2V3J0F6</accession>
<dbReference type="AlphaFoldDB" id="A0A2V3J0F6"/>
<feature type="transmembrane region" description="Helical" evidence="1">
    <location>
        <begin position="142"/>
        <end position="164"/>
    </location>
</feature>
<proteinExistence type="predicted"/>
<reference evidence="2 3" key="1">
    <citation type="journal article" date="2018" name="Mol. Biol. Evol.">
        <title>Analysis of the draft genome of the red seaweed Gracilariopsis chorda provides insights into genome size evolution in Rhodophyta.</title>
        <authorList>
            <person name="Lee J."/>
            <person name="Yang E.C."/>
            <person name="Graf L."/>
            <person name="Yang J.H."/>
            <person name="Qiu H."/>
            <person name="Zel Zion U."/>
            <person name="Chan C.X."/>
            <person name="Stephens T.G."/>
            <person name="Weber A.P.M."/>
            <person name="Boo G.H."/>
            <person name="Boo S.M."/>
            <person name="Kim K.M."/>
            <person name="Shin Y."/>
            <person name="Jung M."/>
            <person name="Lee S.J."/>
            <person name="Yim H.S."/>
            <person name="Lee J.H."/>
            <person name="Bhattacharya D."/>
            <person name="Yoon H.S."/>
        </authorList>
    </citation>
    <scope>NUCLEOTIDE SEQUENCE [LARGE SCALE GENOMIC DNA]</scope>
    <source>
        <strain evidence="2 3">SKKU-2015</strain>
        <tissue evidence="2">Whole body</tissue>
    </source>
</reference>
<keyword evidence="1" id="KW-0472">Membrane</keyword>
<feature type="transmembrane region" description="Helical" evidence="1">
    <location>
        <begin position="60"/>
        <end position="81"/>
    </location>
</feature>
<dbReference type="OrthoDB" id="10359386at2759"/>
<sequence length="165" mass="17401">MAKKATTKVLSLALDIIQIACALCVIVFTSWRLINVDREGLKFDTDCLLDGSGRTGAFTGGQFCAYVIAVAVISLVFNALVGCARNICKCITIGGCGSSRLISIIGDTALVVWWAVAFYFVVRRGTAANNLGWPEKAARDGVIAATFGAMAAYFADIVVGFCSLA</sequence>
<feature type="transmembrane region" description="Helical" evidence="1">
    <location>
        <begin position="12"/>
        <end position="34"/>
    </location>
</feature>